<keyword evidence="1" id="KW-0472">Membrane</keyword>
<dbReference type="Proteomes" id="UP001310248">
    <property type="component" value="Unassembled WGS sequence"/>
</dbReference>
<dbReference type="EMBL" id="JAYDYW010000006">
    <property type="protein sequence ID" value="MEE1673736.1"/>
    <property type="molecule type" value="Genomic_DNA"/>
</dbReference>
<feature type="transmembrane region" description="Helical" evidence="1">
    <location>
        <begin position="90"/>
        <end position="111"/>
    </location>
</feature>
<organism evidence="2 3">
    <name type="scientific">Agarivorans aestuarii</name>
    <dbReference type="NCBI Taxonomy" id="1563703"/>
    <lineage>
        <taxon>Bacteria</taxon>
        <taxon>Pseudomonadati</taxon>
        <taxon>Pseudomonadota</taxon>
        <taxon>Gammaproteobacteria</taxon>
        <taxon>Alteromonadales</taxon>
        <taxon>Alteromonadaceae</taxon>
        <taxon>Agarivorans</taxon>
    </lineage>
</organism>
<protein>
    <submittedName>
        <fullName evidence="2">Uncharacterized protein</fullName>
    </submittedName>
</protein>
<keyword evidence="1" id="KW-0812">Transmembrane</keyword>
<evidence type="ECO:0000256" key="1">
    <source>
        <dbReference type="SAM" id="Phobius"/>
    </source>
</evidence>
<feature type="transmembrane region" description="Helical" evidence="1">
    <location>
        <begin position="7"/>
        <end position="27"/>
    </location>
</feature>
<proteinExistence type="predicted"/>
<sequence length="113" mass="13032">MSSIQTFFLSLFAFSGLGFVVWLMIVARLMNTSLVEIEERLDDQRVFSLNIFLAVQGVLQYGTVFMSSRHAKRFGLIEKRELIDVKTQKIYKLMLVSFLMLMCGLFSSALIEY</sequence>
<evidence type="ECO:0000313" key="2">
    <source>
        <dbReference type="EMBL" id="MEE1673736.1"/>
    </source>
</evidence>
<keyword evidence="1" id="KW-1133">Transmembrane helix</keyword>
<gene>
    <name evidence="2" type="ORF">SNR37_003163</name>
</gene>
<evidence type="ECO:0000313" key="3">
    <source>
        <dbReference type="Proteomes" id="UP001310248"/>
    </source>
</evidence>
<feature type="transmembrane region" description="Helical" evidence="1">
    <location>
        <begin position="47"/>
        <end position="69"/>
    </location>
</feature>
<name>A0ABU7G3C9_9ALTE</name>
<accession>A0ABU7G3C9</accession>
<reference evidence="3" key="1">
    <citation type="submission" date="2023-07" db="EMBL/GenBank/DDBJ databases">
        <title>Draft genome sequence of Agarivorans aestuarii strain ZMCS4, a CAZymes producing bacteria isolated from the marine brown algae Clodostephus spongiosus.</title>
        <authorList>
            <person name="Lorente B."/>
            <person name="Cabral C."/>
            <person name="Frias J."/>
            <person name="Faria J."/>
            <person name="Toubarro D."/>
        </authorList>
    </citation>
    <scope>NUCLEOTIDE SEQUENCE [LARGE SCALE GENOMIC DNA]</scope>
    <source>
        <strain evidence="3">ZMCS4</strain>
    </source>
</reference>
<keyword evidence="3" id="KW-1185">Reference proteome</keyword>
<dbReference type="RefSeq" id="WP_329774985.1">
    <property type="nucleotide sequence ID" value="NZ_JAYDYW010000006.1"/>
</dbReference>
<comment type="caution">
    <text evidence="2">The sequence shown here is derived from an EMBL/GenBank/DDBJ whole genome shotgun (WGS) entry which is preliminary data.</text>
</comment>